<evidence type="ECO:0000313" key="1">
    <source>
        <dbReference type="EMBL" id="AMK76926.1"/>
    </source>
</evidence>
<dbReference type="Gene3D" id="3.40.50.2300">
    <property type="match status" value="1"/>
</dbReference>
<dbReference type="InterPro" id="IPR011006">
    <property type="entry name" value="CheY-like_superfamily"/>
</dbReference>
<name>A0A126T4B9_9GAMM</name>
<dbReference type="Proteomes" id="UP000030512">
    <property type="component" value="Chromosome"/>
</dbReference>
<dbReference type="AlphaFoldDB" id="A0A126T4B9"/>
<dbReference type="KEGG" id="mdn:JT25_010575"/>
<reference evidence="1 2" key="1">
    <citation type="journal article" date="2015" name="Environ. Microbiol.">
        <title>Methane oxidation coupled to nitrate reduction under hypoxia by the Gammaproteobacterium Methylomonas denitrificans, sp. nov. type strain FJG1.</title>
        <authorList>
            <person name="Kits K.D."/>
            <person name="Klotz M.G."/>
            <person name="Stein L.Y."/>
        </authorList>
    </citation>
    <scope>NUCLEOTIDE SEQUENCE [LARGE SCALE GENOMIC DNA]</scope>
    <source>
        <strain evidence="1 2">FJG1</strain>
    </source>
</reference>
<dbReference type="EMBL" id="CP014476">
    <property type="protein sequence ID" value="AMK76926.1"/>
    <property type="molecule type" value="Genomic_DNA"/>
</dbReference>
<gene>
    <name evidence="1" type="ORF">JT25_010575</name>
</gene>
<protein>
    <recommendedName>
        <fullName evidence="3">Response regulatory domain-containing protein</fullName>
    </recommendedName>
</protein>
<dbReference type="OrthoDB" id="8478724at2"/>
<sequence>MVMEINLLIVEDDDGQYETYSDTADEMLRSVDGAKFVLTRKTDFSSAKDVITSKGFDAAIVDLNLKASNATEASGNDVLKEIIGSLRFPVLVVSGNLNMLDEGIRAKESSFLRFYNRETSNEEIFGHIKKICSTGITRILGGRGMIETRLDSIFWNHLANDLEIWINKGTSVEKALLRYAVSHLAEYLELSTGENDYYEEVEFYIKPPIRKYISTGDIIEKDGTRYIVLSPPCDVAVRDITEDGTPVINASRITIAKLIEVNRSRFEEAGILKPTANNSDAKSRLDKIIKGQEDKYIFLPEYLPLNASVIDLQNLYAINFSQYTDYTRLATVASPFLKDIQSRFASYYARQGQPDLNKKSLLKKHKDNLNNVE</sequence>
<evidence type="ECO:0008006" key="3">
    <source>
        <dbReference type="Google" id="ProtNLM"/>
    </source>
</evidence>
<dbReference type="SUPFAM" id="SSF52172">
    <property type="entry name" value="CheY-like"/>
    <property type="match status" value="1"/>
</dbReference>
<dbReference type="STRING" id="1538553.JT25_010575"/>
<accession>A0A126T4B9</accession>
<organism evidence="1 2">
    <name type="scientific">Methylomonas denitrificans</name>
    <dbReference type="NCBI Taxonomy" id="1538553"/>
    <lineage>
        <taxon>Bacteria</taxon>
        <taxon>Pseudomonadati</taxon>
        <taxon>Pseudomonadota</taxon>
        <taxon>Gammaproteobacteria</taxon>
        <taxon>Methylococcales</taxon>
        <taxon>Methylococcaceae</taxon>
        <taxon>Methylomonas</taxon>
    </lineage>
</organism>
<keyword evidence="2" id="KW-1185">Reference proteome</keyword>
<evidence type="ECO:0000313" key="2">
    <source>
        <dbReference type="Proteomes" id="UP000030512"/>
    </source>
</evidence>
<dbReference type="RefSeq" id="WP_036278556.1">
    <property type="nucleotide sequence ID" value="NZ_CP014476.1"/>
</dbReference>
<proteinExistence type="predicted"/>